<sequence>MSGVFPAPSSVPFWGIPAAIISSGISKIHNAVNNIRPSKRAQRAAYRGLLDQHRYQSFAPQRDGNTVKWFVDGHDYMWAISEVLEAAKTQIFILDWWLSPEVYLRRPPELFQNWRLDDLLKRKADEGVKIYIIVYQEIPENDSMDSAHTVKALEALSPNIFVMRHPSHDIFSPESVYFWSHHEKLVIVDNRYVALGGLDLCFGRWDTHNHYLADAHPTQFNRTLFPGQDYNNSRVLDFQKVQHFVFNQLSTLKTGRMSWHDIHVMLVGPSGQDAVLHFAERWNFIKGQKYANEPRYLYLPIPTTTSTAESIVSGDPALYEYLSKDTPQLVATSPSTNTPAASGDPTTQMQPTCRVQFCRSASEWSHGVIPTEQSIQNAYIQLIKEAKHFIYIENQFFISATESGGSIVNLVAQALRDRILQAASAKEKFKVIVMIPEVPGFPGTIRDTKTLQIIMGAQWRTINRAGDSIMEQVAAKGFDPKEYISFYHLRSYDRINGPPSFLSKIREQTKLDYEQAQAALDRIWLGRADAEYIKDGVNIYEPDRQLTTADPTKVRRWSIPKTVEEAMAILKKYESASSPSDKLVADSVASHALREDKPLVDERWLGTPGEEKDCFVTELTYIHTKVMIVDDQKVIIGSANLNDRSLKGDGDSEIAVVIEDTDIIESQMDGKPYQAARFAATLRRQLFKEHLGLIPPQNATPSDASQVTNAMTPVPSPPDDTTHSPEDKLVQDPLSEEFLSLWNGTAKNNTSILLDIFKTVPNNQVHNWTQYSDYVPKVAPGHVATDLSVEEIKKRLDEVRGHIVEGGINFLNEEQGLVTGFTFSKYNPLLPLWV</sequence>
<keyword evidence="3 5" id="KW-0442">Lipid degradation</keyword>
<feature type="compositionally biased region" description="Polar residues" evidence="6">
    <location>
        <begin position="697"/>
        <end position="711"/>
    </location>
</feature>
<dbReference type="InterPro" id="IPR016555">
    <property type="entry name" value="PLipase_D_euk"/>
</dbReference>
<dbReference type="Pfam" id="PF13091">
    <property type="entry name" value="PLDc_2"/>
    <property type="match status" value="1"/>
</dbReference>
<dbReference type="Gene3D" id="3.30.870.10">
    <property type="entry name" value="Endonuclease Chain A"/>
    <property type="match status" value="3"/>
</dbReference>
<dbReference type="Pfam" id="PF00614">
    <property type="entry name" value="PLDc"/>
    <property type="match status" value="1"/>
</dbReference>
<dbReference type="InterPro" id="IPR001736">
    <property type="entry name" value="PLipase_D/transphosphatidylase"/>
</dbReference>
<evidence type="ECO:0000313" key="8">
    <source>
        <dbReference type="EMBL" id="CCA72190.1"/>
    </source>
</evidence>
<dbReference type="PANTHER" id="PTHR18896">
    <property type="entry name" value="PHOSPHOLIPASE D"/>
    <property type="match status" value="1"/>
</dbReference>
<dbReference type="OrthoDB" id="14911at2759"/>
<dbReference type="STRING" id="1109443.G4TLJ7"/>
<keyword evidence="9" id="KW-1185">Reference proteome</keyword>
<keyword evidence="2 5" id="KW-0378">Hydrolase</keyword>
<keyword evidence="4" id="KW-0443">Lipid metabolism</keyword>
<dbReference type="PROSITE" id="PS50035">
    <property type="entry name" value="PLD"/>
    <property type="match status" value="2"/>
</dbReference>
<gene>
    <name evidence="8" type="ORF">PIIN_06125</name>
</gene>
<dbReference type="GO" id="GO:0006654">
    <property type="term" value="P:phosphatidic acid biosynthetic process"/>
    <property type="evidence" value="ECO:0007669"/>
    <property type="project" value="InterPro"/>
</dbReference>
<evidence type="ECO:0000256" key="3">
    <source>
        <dbReference type="ARBA" id="ARBA00022963"/>
    </source>
</evidence>
<dbReference type="InterPro" id="IPR015679">
    <property type="entry name" value="PLipase_D_fam"/>
</dbReference>
<evidence type="ECO:0000256" key="1">
    <source>
        <dbReference type="ARBA" id="ARBA00022737"/>
    </source>
</evidence>
<dbReference type="GO" id="GO:0035556">
    <property type="term" value="P:intracellular signal transduction"/>
    <property type="evidence" value="ECO:0007669"/>
    <property type="project" value="InterPro"/>
</dbReference>
<evidence type="ECO:0000256" key="2">
    <source>
        <dbReference type="ARBA" id="ARBA00022801"/>
    </source>
</evidence>
<dbReference type="EMBL" id="CAFZ01000152">
    <property type="protein sequence ID" value="CCA72190.1"/>
    <property type="molecule type" value="Genomic_DNA"/>
</dbReference>
<evidence type="ECO:0000256" key="6">
    <source>
        <dbReference type="SAM" id="MobiDB-lite"/>
    </source>
</evidence>
<accession>G4TLJ7</accession>
<evidence type="ECO:0000313" key="9">
    <source>
        <dbReference type="Proteomes" id="UP000007148"/>
    </source>
</evidence>
<dbReference type="eggNOG" id="KOG1329">
    <property type="taxonomic scope" value="Eukaryota"/>
</dbReference>
<evidence type="ECO:0000256" key="5">
    <source>
        <dbReference type="PIRNR" id="PIRNR009376"/>
    </source>
</evidence>
<evidence type="ECO:0000259" key="7">
    <source>
        <dbReference type="PROSITE" id="PS50035"/>
    </source>
</evidence>
<comment type="caution">
    <text evidence="8">The sequence shown here is derived from an EMBL/GenBank/DDBJ whole genome shotgun (WGS) entry which is preliminary data.</text>
</comment>
<dbReference type="PIRSF" id="PIRSF009376">
    <property type="entry name" value="Phospholipase_D_euk"/>
    <property type="match status" value="1"/>
</dbReference>
<dbReference type="OMA" id="INNAQHY"/>
<comment type="similarity">
    <text evidence="5">Belongs to the phospholipase D family.</text>
</comment>
<comment type="catalytic activity">
    <reaction evidence="5">
        <text>a 1,2-diacyl-sn-glycero-3-phosphocholine + H2O = a 1,2-diacyl-sn-glycero-3-phosphate + choline + H(+)</text>
        <dbReference type="Rhea" id="RHEA:14445"/>
        <dbReference type="ChEBI" id="CHEBI:15354"/>
        <dbReference type="ChEBI" id="CHEBI:15377"/>
        <dbReference type="ChEBI" id="CHEBI:15378"/>
        <dbReference type="ChEBI" id="CHEBI:57643"/>
        <dbReference type="ChEBI" id="CHEBI:58608"/>
        <dbReference type="EC" id="3.1.4.4"/>
    </reaction>
</comment>
<evidence type="ECO:0000256" key="4">
    <source>
        <dbReference type="ARBA" id="ARBA00023098"/>
    </source>
</evidence>
<dbReference type="InterPro" id="IPR025202">
    <property type="entry name" value="PLD-like_dom"/>
</dbReference>
<dbReference type="HOGENOM" id="CLU_000690_2_2_1"/>
<dbReference type="GO" id="GO:0009395">
    <property type="term" value="P:phospholipid catabolic process"/>
    <property type="evidence" value="ECO:0007669"/>
    <property type="project" value="TreeGrafter"/>
</dbReference>
<organism evidence="8 9">
    <name type="scientific">Serendipita indica (strain DSM 11827)</name>
    <name type="common">Root endophyte fungus</name>
    <name type="synonym">Piriformospora indica</name>
    <dbReference type="NCBI Taxonomy" id="1109443"/>
    <lineage>
        <taxon>Eukaryota</taxon>
        <taxon>Fungi</taxon>
        <taxon>Dikarya</taxon>
        <taxon>Basidiomycota</taxon>
        <taxon>Agaricomycotina</taxon>
        <taxon>Agaricomycetes</taxon>
        <taxon>Sebacinales</taxon>
        <taxon>Serendipitaceae</taxon>
        <taxon>Serendipita</taxon>
    </lineage>
</organism>
<reference evidence="8 9" key="1">
    <citation type="journal article" date="2011" name="PLoS Pathog.">
        <title>Endophytic Life Strategies Decoded by Genome and Transcriptome Analyses of the Mutualistic Root Symbiont Piriformospora indica.</title>
        <authorList>
            <person name="Zuccaro A."/>
            <person name="Lahrmann U."/>
            <person name="Guldener U."/>
            <person name="Langen G."/>
            <person name="Pfiffi S."/>
            <person name="Biedenkopf D."/>
            <person name="Wong P."/>
            <person name="Samans B."/>
            <person name="Grimm C."/>
            <person name="Basiewicz M."/>
            <person name="Murat C."/>
            <person name="Martin F."/>
            <person name="Kogel K.H."/>
        </authorList>
    </citation>
    <scope>NUCLEOTIDE SEQUENCE [LARGE SCALE GENOMIC DNA]</scope>
    <source>
        <strain evidence="8 9">DSM 11827</strain>
    </source>
</reference>
<dbReference type="AlphaFoldDB" id="G4TLJ7"/>
<dbReference type="PANTHER" id="PTHR18896:SF186">
    <property type="entry name" value="PHOSPHOLIPASE D"/>
    <property type="match status" value="1"/>
</dbReference>
<dbReference type="GO" id="GO:0004630">
    <property type="term" value="F:phospholipase D activity"/>
    <property type="evidence" value="ECO:0007669"/>
    <property type="project" value="UniProtKB-UniRule"/>
</dbReference>
<dbReference type="SMART" id="SM00155">
    <property type="entry name" value="PLDc"/>
    <property type="match status" value="2"/>
</dbReference>
<feature type="region of interest" description="Disordered" evidence="6">
    <location>
        <begin position="694"/>
        <end position="726"/>
    </location>
</feature>
<keyword evidence="1" id="KW-0677">Repeat</keyword>
<name>G4TLJ7_SERID</name>
<dbReference type="CDD" id="cd09141">
    <property type="entry name" value="PLDc_vPLD1_2_yPLD_like_2"/>
    <property type="match status" value="1"/>
</dbReference>
<protein>
    <recommendedName>
        <fullName evidence="5">Phospholipase</fullName>
        <ecNumber evidence="5">3.1.4.4</ecNumber>
    </recommendedName>
</protein>
<feature type="domain" description="PLD phosphodiesterase" evidence="7">
    <location>
        <begin position="618"/>
        <end position="645"/>
    </location>
</feature>
<feature type="domain" description="PLD phosphodiesterase" evidence="7">
    <location>
        <begin position="177"/>
        <end position="204"/>
    </location>
</feature>
<dbReference type="EC" id="3.1.4.4" evidence="5"/>
<proteinExistence type="inferred from homology"/>
<dbReference type="Proteomes" id="UP000007148">
    <property type="component" value="Unassembled WGS sequence"/>
</dbReference>
<dbReference type="InParanoid" id="G4TLJ7"/>
<dbReference type="SUPFAM" id="SSF56024">
    <property type="entry name" value="Phospholipase D/nuclease"/>
    <property type="match status" value="2"/>
</dbReference>
<dbReference type="CDD" id="cd09138">
    <property type="entry name" value="PLDc_vPLD1_2_yPLD_like_1"/>
    <property type="match status" value="1"/>
</dbReference>